<proteinExistence type="predicted"/>
<organism evidence="1 2">
    <name type="scientific">Blepharisma stoltei</name>
    <dbReference type="NCBI Taxonomy" id="1481888"/>
    <lineage>
        <taxon>Eukaryota</taxon>
        <taxon>Sar</taxon>
        <taxon>Alveolata</taxon>
        <taxon>Ciliophora</taxon>
        <taxon>Postciliodesmatophora</taxon>
        <taxon>Heterotrichea</taxon>
        <taxon>Heterotrichida</taxon>
        <taxon>Blepharismidae</taxon>
        <taxon>Blepharisma</taxon>
    </lineage>
</organism>
<dbReference type="AlphaFoldDB" id="A0AAU9JR27"/>
<gene>
    <name evidence="1" type="ORF">BSTOLATCC_MIC50856</name>
</gene>
<dbReference type="EMBL" id="CAJZBQ010000051">
    <property type="protein sequence ID" value="CAG9330257.1"/>
    <property type="molecule type" value="Genomic_DNA"/>
</dbReference>
<evidence type="ECO:0000313" key="1">
    <source>
        <dbReference type="EMBL" id="CAG9330257.1"/>
    </source>
</evidence>
<protein>
    <submittedName>
        <fullName evidence="1">Uncharacterized protein</fullName>
    </submittedName>
</protein>
<evidence type="ECO:0000313" key="2">
    <source>
        <dbReference type="Proteomes" id="UP001162131"/>
    </source>
</evidence>
<name>A0AAU9JR27_9CILI</name>
<reference evidence="1" key="1">
    <citation type="submission" date="2021-09" db="EMBL/GenBank/DDBJ databases">
        <authorList>
            <consortium name="AG Swart"/>
            <person name="Singh M."/>
            <person name="Singh A."/>
            <person name="Seah K."/>
            <person name="Emmerich C."/>
        </authorList>
    </citation>
    <scope>NUCLEOTIDE SEQUENCE</scope>
    <source>
        <strain evidence="1">ATCC30299</strain>
    </source>
</reference>
<dbReference type="Proteomes" id="UP001162131">
    <property type="component" value="Unassembled WGS sequence"/>
</dbReference>
<keyword evidence="2" id="KW-1185">Reference proteome</keyword>
<comment type="caution">
    <text evidence="1">The sequence shown here is derived from an EMBL/GenBank/DDBJ whole genome shotgun (WGS) entry which is preliminary data.</text>
</comment>
<accession>A0AAU9JR27</accession>
<sequence length="239" mass="28088">MSRRSKTPAPELNKRIFHYLNKVQGLGVKNIYHDLREHSAALTEKSIRRIYDFEKDQQSSPPRQKIKVKPLEKFIPLPPDYKAGRLKPITPIRSSDDKNLIFHSRYGKLIIPNNVYSEASKGYLSQDKVIDDLKLKETNEINNVMKRLADRLYPKPKYTLKKKVKQKMQSEDVKNRLYSTLKPLSITPSNMSHNYDKYDNIFELDLSSQTIMSSKELLETPVSRIKRNTHRINWDFKLL</sequence>